<keyword evidence="2" id="KW-1185">Reference proteome</keyword>
<gene>
    <name evidence="1" type="ORF">DPEC_G00164010</name>
</gene>
<evidence type="ECO:0000313" key="1">
    <source>
        <dbReference type="EMBL" id="KAJ8002923.1"/>
    </source>
</evidence>
<name>A0ACC2GGR0_DALPE</name>
<dbReference type="Proteomes" id="UP001157502">
    <property type="component" value="Chromosome 13"/>
</dbReference>
<accession>A0ACC2GGR0</accession>
<reference evidence="1" key="1">
    <citation type="submission" date="2021-05" db="EMBL/GenBank/DDBJ databases">
        <authorList>
            <person name="Pan Q."/>
            <person name="Jouanno E."/>
            <person name="Zahm M."/>
            <person name="Klopp C."/>
            <person name="Cabau C."/>
            <person name="Louis A."/>
            <person name="Berthelot C."/>
            <person name="Parey E."/>
            <person name="Roest Crollius H."/>
            <person name="Montfort J."/>
            <person name="Robinson-Rechavi M."/>
            <person name="Bouchez O."/>
            <person name="Lampietro C."/>
            <person name="Lopez Roques C."/>
            <person name="Donnadieu C."/>
            <person name="Postlethwait J."/>
            <person name="Bobe J."/>
            <person name="Dillon D."/>
            <person name="Chandos A."/>
            <person name="von Hippel F."/>
            <person name="Guiguen Y."/>
        </authorList>
    </citation>
    <scope>NUCLEOTIDE SEQUENCE</scope>
    <source>
        <strain evidence="1">YG-Jan2019</strain>
    </source>
</reference>
<protein>
    <submittedName>
        <fullName evidence="1">Uncharacterized protein</fullName>
    </submittedName>
</protein>
<organism evidence="1 2">
    <name type="scientific">Dallia pectoralis</name>
    <name type="common">Alaska blackfish</name>
    <dbReference type="NCBI Taxonomy" id="75939"/>
    <lineage>
        <taxon>Eukaryota</taxon>
        <taxon>Metazoa</taxon>
        <taxon>Chordata</taxon>
        <taxon>Craniata</taxon>
        <taxon>Vertebrata</taxon>
        <taxon>Euteleostomi</taxon>
        <taxon>Actinopterygii</taxon>
        <taxon>Neopterygii</taxon>
        <taxon>Teleostei</taxon>
        <taxon>Protacanthopterygii</taxon>
        <taxon>Esociformes</taxon>
        <taxon>Umbridae</taxon>
        <taxon>Dallia</taxon>
    </lineage>
</organism>
<sequence>MFHDSTIGAVRSAEMALPLTVDLDLSKRTAPTHPRMTARGQCHGPPLFCPSSPLSWERIQDSVEFTWLDRENLIAGLIEEATETKRRIRFQRLVGEGFSAAMLH</sequence>
<evidence type="ECO:0000313" key="2">
    <source>
        <dbReference type="Proteomes" id="UP001157502"/>
    </source>
</evidence>
<dbReference type="EMBL" id="CM055740">
    <property type="protein sequence ID" value="KAJ8002923.1"/>
    <property type="molecule type" value="Genomic_DNA"/>
</dbReference>
<proteinExistence type="predicted"/>
<comment type="caution">
    <text evidence="1">The sequence shown here is derived from an EMBL/GenBank/DDBJ whole genome shotgun (WGS) entry which is preliminary data.</text>
</comment>